<evidence type="ECO:0000256" key="2">
    <source>
        <dbReference type="ARBA" id="ARBA00022737"/>
    </source>
</evidence>
<keyword evidence="1 3" id="KW-0853">WD repeat</keyword>
<dbReference type="SMART" id="SM01026">
    <property type="entry name" value="Beach"/>
    <property type="match status" value="1"/>
</dbReference>
<dbReference type="InterPro" id="IPR036372">
    <property type="entry name" value="BEACH_dom_sf"/>
</dbReference>
<evidence type="ECO:0000313" key="5">
    <source>
        <dbReference type="EMBL" id="RQM23603.1"/>
    </source>
</evidence>
<comment type="caution">
    <text evidence="5">The sequence shown here is derived from an EMBL/GenBank/DDBJ whole genome shotgun (WGS) entry which is preliminary data.</text>
</comment>
<dbReference type="Gene3D" id="2.130.10.10">
    <property type="entry name" value="YVTN repeat-like/Quinoprotein amine dehydrogenase"/>
    <property type="match status" value="1"/>
</dbReference>
<dbReference type="EMBL" id="MZMZ02002914">
    <property type="protein sequence ID" value="RQM23603.1"/>
    <property type="molecule type" value="Genomic_DNA"/>
</dbReference>
<evidence type="ECO:0000256" key="3">
    <source>
        <dbReference type="PROSITE-ProRule" id="PRU00221"/>
    </source>
</evidence>
<dbReference type="InterPro" id="IPR036322">
    <property type="entry name" value="WD40_repeat_dom_sf"/>
</dbReference>
<dbReference type="SUPFAM" id="SSF81837">
    <property type="entry name" value="BEACH domain"/>
    <property type="match status" value="1"/>
</dbReference>
<proteinExistence type="predicted"/>
<evidence type="ECO:0000256" key="1">
    <source>
        <dbReference type="ARBA" id="ARBA00022574"/>
    </source>
</evidence>
<dbReference type="PANTHER" id="PTHR46108">
    <property type="entry name" value="BLUE CHEESE"/>
    <property type="match status" value="1"/>
</dbReference>
<protein>
    <recommendedName>
        <fullName evidence="4">BEACH domain-containing protein</fullName>
    </recommendedName>
</protein>
<gene>
    <name evidence="5" type="ORF">B5M09_003639</name>
</gene>
<dbReference type="InterPro" id="IPR001680">
    <property type="entry name" value="WD40_rpt"/>
</dbReference>
<dbReference type="Pfam" id="PF20426">
    <property type="entry name" value="NBCH_WD40"/>
    <property type="match status" value="1"/>
</dbReference>
<dbReference type="Gene3D" id="1.10.1540.10">
    <property type="entry name" value="BEACH domain"/>
    <property type="match status" value="2"/>
</dbReference>
<dbReference type="PROSITE" id="PS50082">
    <property type="entry name" value="WD_REPEATS_2"/>
    <property type="match status" value="1"/>
</dbReference>
<feature type="repeat" description="WD" evidence="3">
    <location>
        <begin position="427"/>
        <end position="468"/>
    </location>
</feature>
<dbReference type="InterPro" id="IPR051944">
    <property type="entry name" value="BEACH_domain_protein"/>
</dbReference>
<dbReference type="PANTHER" id="PTHR46108:SF4">
    <property type="entry name" value="BLUE CHEESE"/>
    <property type="match status" value="1"/>
</dbReference>
<dbReference type="AlphaFoldDB" id="A0A3R7Y885"/>
<dbReference type="InterPro" id="IPR015943">
    <property type="entry name" value="WD40/YVTN_repeat-like_dom_sf"/>
</dbReference>
<dbReference type="PROSITE" id="PS00678">
    <property type="entry name" value="WD_REPEATS_1"/>
    <property type="match status" value="1"/>
</dbReference>
<keyword evidence="6" id="KW-1185">Reference proteome</keyword>
<dbReference type="SUPFAM" id="SSF50978">
    <property type="entry name" value="WD40 repeat-like"/>
    <property type="match status" value="1"/>
</dbReference>
<name>A0A3R7Y885_APHAT</name>
<dbReference type="Proteomes" id="UP000284702">
    <property type="component" value="Unassembled WGS sequence"/>
</dbReference>
<dbReference type="Pfam" id="PF02138">
    <property type="entry name" value="Beach"/>
    <property type="match status" value="1"/>
</dbReference>
<reference evidence="5" key="1">
    <citation type="submission" date="2018-07" db="EMBL/GenBank/DDBJ databases">
        <title>Annotation of Aphanomyces astaci genome assembly.</title>
        <authorList>
            <person name="Studholme D.J."/>
        </authorList>
    </citation>
    <scope>NUCLEOTIDE SEQUENCE [LARGE SCALE GENOMIC DNA]</scope>
    <source>
        <strain evidence="5">Pc</strain>
    </source>
</reference>
<dbReference type="Pfam" id="PF00400">
    <property type="entry name" value="WD40"/>
    <property type="match status" value="1"/>
</dbReference>
<dbReference type="PROSITE" id="PS50294">
    <property type="entry name" value="WD_REPEATS_REGION"/>
    <property type="match status" value="1"/>
</dbReference>
<evidence type="ECO:0000313" key="6">
    <source>
        <dbReference type="Proteomes" id="UP000284702"/>
    </source>
</evidence>
<keyword evidence="2" id="KW-0677">Repeat</keyword>
<dbReference type="SMART" id="SM00320">
    <property type="entry name" value="WD40"/>
    <property type="match status" value="5"/>
</dbReference>
<sequence length="630" mass="69056">MSANGMWTRMGASGSSVVIAPKTISKEMEERMRVCIEAFMKKAKPDQAKSLKLVRQHVEKSLSLSLTHHKDVLKRLMHGILQRGQAVTTQPEVPVRPEITIAKTKATWWKQDERREALLMGSHRLFQFAVEHPECGLDAIQTFCDLSSIMNDPELHQLLTAFARQLGSGYVDQDLLPEWTLHTQPSPLQVLDCVSSMYTLERIGVQHSRSADLRSFLDHGSSLYSPEVFPWVLADYTSETLDLTKDSTYRDLSKPMGGLGAKRADQFKDRYAAMSSDGFDGSPAFHYGTHYSCSAYVTYYLLRLEPFASMAQELQYVSENLHSWIDLVFGYKQRGQEAVDALNVFMHMTYEGTKAIDWGTGSVALRSVKPKAALLVCVESCHLSAVTCGAVSADGLTFVSGGDDAVVNILECTKVHGERVLTHKGKLTGHEDAVTCVAIDAAFNVILSGSKDGSAIVWDLRMRRYLRDLRGHDAPLRQVGVNAANGNLVTITTSQLRLWSINGDLLAAATAALCTTCDVWQNGVVLVTGHANGTIACWGVKYPTDAKDVRGGGTTTSSFVVSKPSERGGMAKKVDAVVPSCQLVVMKLLVEHRASVTALALTVDQRQVISGDADGWCMRWVDDSMTNGAT</sequence>
<evidence type="ECO:0000259" key="4">
    <source>
        <dbReference type="PROSITE" id="PS50197"/>
    </source>
</evidence>
<feature type="domain" description="BEACH" evidence="4">
    <location>
        <begin position="183"/>
        <end position="315"/>
    </location>
</feature>
<dbReference type="VEuPathDB" id="FungiDB:H257_04927"/>
<accession>A0A3R7Y885</accession>
<dbReference type="VEuPathDB" id="FungiDB:H257_00674"/>
<dbReference type="PROSITE" id="PS50197">
    <property type="entry name" value="BEACH"/>
    <property type="match status" value="1"/>
</dbReference>
<dbReference type="InterPro" id="IPR019775">
    <property type="entry name" value="WD40_repeat_CS"/>
</dbReference>
<organism evidence="5 6">
    <name type="scientific">Aphanomyces astaci</name>
    <name type="common">Crayfish plague agent</name>
    <dbReference type="NCBI Taxonomy" id="112090"/>
    <lineage>
        <taxon>Eukaryota</taxon>
        <taxon>Sar</taxon>
        <taxon>Stramenopiles</taxon>
        <taxon>Oomycota</taxon>
        <taxon>Saprolegniomycetes</taxon>
        <taxon>Saprolegniales</taxon>
        <taxon>Verrucalvaceae</taxon>
        <taxon>Aphanomyces</taxon>
    </lineage>
</organism>
<dbReference type="InterPro" id="IPR046851">
    <property type="entry name" value="NBCH_WD40"/>
</dbReference>
<dbReference type="InterPro" id="IPR000409">
    <property type="entry name" value="BEACH_dom"/>
</dbReference>